<feature type="domain" description="Mur ligase central" evidence="18">
    <location>
        <begin position="120"/>
        <end position="301"/>
    </location>
</feature>
<dbReference type="NCBIfam" id="TIGR01082">
    <property type="entry name" value="murC"/>
    <property type="match status" value="1"/>
</dbReference>
<keyword evidence="7 14" id="KW-0547">Nucleotide-binding</keyword>
<accession>A0A3N0GV00</accession>
<dbReference type="InterPro" id="IPR050061">
    <property type="entry name" value="MurCDEF_pg_biosynth"/>
</dbReference>
<comment type="subcellular location">
    <subcellularLocation>
        <location evidence="1 14">Cytoplasm</location>
    </subcellularLocation>
</comment>
<keyword evidence="12 14" id="KW-0961">Cell wall biogenesis/degradation</keyword>
<keyword evidence="9 14" id="KW-0133">Cell shape</keyword>
<dbReference type="InterPro" id="IPR036565">
    <property type="entry name" value="Mur-like_cat_sf"/>
</dbReference>
<proteinExistence type="inferred from homology"/>
<evidence type="ECO:0000259" key="16">
    <source>
        <dbReference type="Pfam" id="PF01225"/>
    </source>
</evidence>
<dbReference type="Gene3D" id="3.90.190.20">
    <property type="entry name" value="Mur ligase, C-terminal domain"/>
    <property type="match status" value="1"/>
</dbReference>
<dbReference type="GO" id="GO:0009252">
    <property type="term" value="P:peptidoglycan biosynthetic process"/>
    <property type="evidence" value="ECO:0007669"/>
    <property type="project" value="UniProtKB-UniRule"/>
</dbReference>
<dbReference type="InterPro" id="IPR013221">
    <property type="entry name" value="Mur_ligase_cen"/>
</dbReference>
<evidence type="ECO:0000256" key="9">
    <source>
        <dbReference type="ARBA" id="ARBA00022960"/>
    </source>
</evidence>
<keyword evidence="6 14" id="KW-0132">Cell division</keyword>
<dbReference type="GO" id="GO:0005737">
    <property type="term" value="C:cytoplasm"/>
    <property type="evidence" value="ECO:0007669"/>
    <property type="project" value="UniProtKB-SubCell"/>
</dbReference>
<keyword evidence="5 14" id="KW-0436">Ligase</keyword>
<keyword evidence="11 14" id="KW-0131">Cell cycle</keyword>
<dbReference type="Pfam" id="PF02875">
    <property type="entry name" value="Mur_ligase_C"/>
    <property type="match status" value="1"/>
</dbReference>
<evidence type="ECO:0000256" key="10">
    <source>
        <dbReference type="ARBA" id="ARBA00022984"/>
    </source>
</evidence>
<keyword evidence="4 14" id="KW-0963">Cytoplasm</keyword>
<evidence type="ECO:0000256" key="2">
    <source>
        <dbReference type="ARBA" id="ARBA00004752"/>
    </source>
</evidence>
<keyword evidence="8 14" id="KW-0067">ATP-binding</keyword>
<evidence type="ECO:0000256" key="3">
    <source>
        <dbReference type="ARBA" id="ARBA00012211"/>
    </source>
</evidence>
<dbReference type="GO" id="GO:0071555">
    <property type="term" value="P:cell wall organization"/>
    <property type="evidence" value="ECO:0007669"/>
    <property type="project" value="UniProtKB-KW"/>
</dbReference>
<dbReference type="Gene3D" id="3.40.1190.10">
    <property type="entry name" value="Mur-like, catalytic domain"/>
    <property type="match status" value="1"/>
</dbReference>
<feature type="compositionally biased region" description="Basic and acidic residues" evidence="15">
    <location>
        <begin position="470"/>
        <end position="481"/>
    </location>
</feature>
<evidence type="ECO:0000256" key="13">
    <source>
        <dbReference type="ARBA" id="ARBA00047833"/>
    </source>
</evidence>
<evidence type="ECO:0000256" key="12">
    <source>
        <dbReference type="ARBA" id="ARBA00023316"/>
    </source>
</evidence>
<evidence type="ECO:0000259" key="18">
    <source>
        <dbReference type="Pfam" id="PF08245"/>
    </source>
</evidence>
<feature type="domain" description="Mur ligase C-terminal" evidence="17">
    <location>
        <begin position="324"/>
        <end position="454"/>
    </location>
</feature>
<dbReference type="Pfam" id="PF01225">
    <property type="entry name" value="Mur_ligase"/>
    <property type="match status" value="1"/>
</dbReference>
<feature type="domain" description="Mur ligase N-terminal catalytic" evidence="16">
    <location>
        <begin position="18"/>
        <end position="115"/>
    </location>
</feature>
<dbReference type="InterPro" id="IPR000713">
    <property type="entry name" value="Mur_ligase_N"/>
</dbReference>
<evidence type="ECO:0000256" key="6">
    <source>
        <dbReference type="ARBA" id="ARBA00022618"/>
    </source>
</evidence>
<dbReference type="RefSeq" id="WP_123222216.1">
    <property type="nucleotide sequence ID" value="NZ_RJSF01000019.1"/>
</dbReference>
<dbReference type="GO" id="GO:0005524">
    <property type="term" value="F:ATP binding"/>
    <property type="evidence" value="ECO:0007669"/>
    <property type="project" value="UniProtKB-UniRule"/>
</dbReference>
<feature type="binding site" evidence="14">
    <location>
        <begin position="122"/>
        <end position="128"/>
    </location>
    <ligand>
        <name>ATP</name>
        <dbReference type="ChEBI" id="CHEBI:30616"/>
    </ligand>
</feature>
<reference evidence="19 20" key="1">
    <citation type="submission" date="2018-11" db="EMBL/GenBank/DDBJ databases">
        <authorList>
            <person name="Li F."/>
        </authorList>
    </citation>
    <scope>NUCLEOTIDE SEQUENCE [LARGE SCALE GENOMIC DNA]</scope>
    <source>
        <strain evidence="19 20">Gsoil 818</strain>
    </source>
</reference>
<evidence type="ECO:0000256" key="14">
    <source>
        <dbReference type="HAMAP-Rule" id="MF_00046"/>
    </source>
</evidence>
<evidence type="ECO:0000313" key="20">
    <source>
        <dbReference type="Proteomes" id="UP000279994"/>
    </source>
</evidence>
<dbReference type="AlphaFoldDB" id="A0A3N0GV00"/>
<dbReference type="OrthoDB" id="9804126at2"/>
<comment type="pathway">
    <text evidence="2 14">Cell wall biogenesis; peptidoglycan biosynthesis.</text>
</comment>
<evidence type="ECO:0000256" key="8">
    <source>
        <dbReference type="ARBA" id="ARBA00022840"/>
    </source>
</evidence>
<dbReference type="GO" id="GO:0008360">
    <property type="term" value="P:regulation of cell shape"/>
    <property type="evidence" value="ECO:0007669"/>
    <property type="project" value="UniProtKB-KW"/>
</dbReference>
<dbReference type="HAMAP" id="MF_00046">
    <property type="entry name" value="MurC"/>
    <property type="match status" value="1"/>
</dbReference>
<evidence type="ECO:0000256" key="1">
    <source>
        <dbReference type="ARBA" id="ARBA00004496"/>
    </source>
</evidence>
<evidence type="ECO:0000313" key="19">
    <source>
        <dbReference type="EMBL" id="RNM15962.1"/>
    </source>
</evidence>
<sequence length="510" mass="53214">MRVPVPDVLLPADRLGRVHFVGIGGAGLSGIARIMLARGVEVSGSDAKSSATLEALRALGARCFVGHRAEQVQGADTVVVSTAVREDNPEVVEARRLGLRLLPRSAALESVMQGRRVIAVAGTHGKTTTTSMLTVALQHCGADPSFAIGGELNESGSNAHDGTGDLFVAEADESDGAFLVYSPHVALVTNVEADHLDNYGTTEAYHAAFVEFLDRIDPAGFLVACVDDPGGAELAEVARGRGLTVVGVGESAAADVRAENVELVGSTSTFTVVDRGRRLGDVRLRIPGRHYVLDALAALASGLRLGYSFADLARGLGAYSGTRRRMELKGEAGGIRVFDSYAHHPKEIAGDLVAARSLAGAGRVVVAFQPHMVSRTRIFGAEMGRALGAADDVVVMDVYVAREDPEPGITGALVAEAVPLPAEHVVFEPSWSATAGHLVARARPGDVVLTLGAGDVTLLGPEVLTQLAARAERREGDRTHAPTDAPPDVPTQRTTESAAPNPPGADDDRD</sequence>
<dbReference type="GO" id="GO:0008763">
    <property type="term" value="F:UDP-N-acetylmuramate-L-alanine ligase activity"/>
    <property type="evidence" value="ECO:0007669"/>
    <property type="project" value="UniProtKB-UniRule"/>
</dbReference>
<dbReference type="SUPFAM" id="SSF53623">
    <property type="entry name" value="MurD-like peptide ligases, catalytic domain"/>
    <property type="match status" value="1"/>
</dbReference>
<dbReference type="InterPro" id="IPR004101">
    <property type="entry name" value="Mur_ligase_C"/>
</dbReference>
<evidence type="ECO:0000256" key="15">
    <source>
        <dbReference type="SAM" id="MobiDB-lite"/>
    </source>
</evidence>
<dbReference type="PANTHER" id="PTHR43445">
    <property type="entry name" value="UDP-N-ACETYLMURAMATE--L-ALANINE LIGASE-RELATED"/>
    <property type="match status" value="1"/>
</dbReference>
<organism evidence="19 20">
    <name type="scientific">Nocardioides pocheonensis</name>
    <dbReference type="NCBI Taxonomy" id="661485"/>
    <lineage>
        <taxon>Bacteria</taxon>
        <taxon>Bacillati</taxon>
        <taxon>Actinomycetota</taxon>
        <taxon>Actinomycetes</taxon>
        <taxon>Propionibacteriales</taxon>
        <taxon>Nocardioidaceae</taxon>
        <taxon>Nocardioides</taxon>
    </lineage>
</organism>
<evidence type="ECO:0000256" key="4">
    <source>
        <dbReference type="ARBA" id="ARBA00022490"/>
    </source>
</evidence>
<evidence type="ECO:0000256" key="11">
    <source>
        <dbReference type="ARBA" id="ARBA00023306"/>
    </source>
</evidence>
<feature type="region of interest" description="Disordered" evidence="15">
    <location>
        <begin position="470"/>
        <end position="510"/>
    </location>
</feature>
<keyword evidence="10 14" id="KW-0573">Peptidoglycan synthesis</keyword>
<dbReference type="Gene3D" id="3.40.50.720">
    <property type="entry name" value="NAD(P)-binding Rossmann-like Domain"/>
    <property type="match status" value="1"/>
</dbReference>
<dbReference type="InterPro" id="IPR005758">
    <property type="entry name" value="UDP-N-AcMur_Ala_ligase_MurC"/>
</dbReference>
<comment type="caution">
    <text evidence="19">The sequence shown here is derived from an EMBL/GenBank/DDBJ whole genome shotgun (WGS) entry which is preliminary data.</text>
</comment>
<comment type="function">
    <text evidence="14">Cell wall formation.</text>
</comment>
<dbReference type="GO" id="GO:0051301">
    <property type="term" value="P:cell division"/>
    <property type="evidence" value="ECO:0007669"/>
    <property type="project" value="UniProtKB-KW"/>
</dbReference>
<dbReference type="EC" id="6.3.2.8" evidence="3 14"/>
<keyword evidence="20" id="KW-1185">Reference proteome</keyword>
<comment type="similarity">
    <text evidence="14">Belongs to the MurCDEF family.</text>
</comment>
<evidence type="ECO:0000259" key="17">
    <source>
        <dbReference type="Pfam" id="PF02875"/>
    </source>
</evidence>
<dbReference type="EMBL" id="RJSF01000019">
    <property type="protein sequence ID" value="RNM15962.1"/>
    <property type="molecule type" value="Genomic_DNA"/>
</dbReference>
<evidence type="ECO:0000256" key="5">
    <source>
        <dbReference type="ARBA" id="ARBA00022598"/>
    </source>
</evidence>
<dbReference type="SUPFAM" id="SSF53244">
    <property type="entry name" value="MurD-like peptide ligases, peptide-binding domain"/>
    <property type="match status" value="1"/>
</dbReference>
<dbReference type="Proteomes" id="UP000279994">
    <property type="component" value="Unassembled WGS sequence"/>
</dbReference>
<dbReference type="Pfam" id="PF08245">
    <property type="entry name" value="Mur_ligase_M"/>
    <property type="match status" value="1"/>
</dbReference>
<gene>
    <name evidence="14" type="primary">murC</name>
    <name evidence="19" type="ORF">EFL26_07320</name>
</gene>
<dbReference type="UniPathway" id="UPA00219"/>
<dbReference type="PANTHER" id="PTHR43445:SF3">
    <property type="entry name" value="UDP-N-ACETYLMURAMATE--L-ALANINE LIGASE"/>
    <property type="match status" value="1"/>
</dbReference>
<dbReference type="InterPro" id="IPR036615">
    <property type="entry name" value="Mur_ligase_C_dom_sf"/>
</dbReference>
<protein>
    <recommendedName>
        <fullName evidence="3 14">UDP-N-acetylmuramate--L-alanine ligase</fullName>
        <ecNumber evidence="3 14">6.3.2.8</ecNumber>
    </recommendedName>
    <alternativeName>
        <fullName evidence="14">UDP-N-acetylmuramoyl-L-alanine synthetase</fullName>
    </alternativeName>
</protein>
<name>A0A3N0GV00_9ACTN</name>
<comment type="catalytic activity">
    <reaction evidence="13 14">
        <text>UDP-N-acetyl-alpha-D-muramate + L-alanine + ATP = UDP-N-acetyl-alpha-D-muramoyl-L-alanine + ADP + phosphate + H(+)</text>
        <dbReference type="Rhea" id="RHEA:23372"/>
        <dbReference type="ChEBI" id="CHEBI:15378"/>
        <dbReference type="ChEBI" id="CHEBI:30616"/>
        <dbReference type="ChEBI" id="CHEBI:43474"/>
        <dbReference type="ChEBI" id="CHEBI:57972"/>
        <dbReference type="ChEBI" id="CHEBI:70757"/>
        <dbReference type="ChEBI" id="CHEBI:83898"/>
        <dbReference type="ChEBI" id="CHEBI:456216"/>
        <dbReference type="EC" id="6.3.2.8"/>
    </reaction>
</comment>
<dbReference type="SUPFAM" id="SSF51984">
    <property type="entry name" value="MurCD N-terminal domain"/>
    <property type="match status" value="1"/>
</dbReference>
<evidence type="ECO:0000256" key="7">
    <source>
        <dbReference type="ARBA" id="ARBA00022741"/>
    </source>
</evidence>